<keyword evidence="6 8" id="KW-0804">Transcription</keyword>
<gene>
    <name evidence="16" type="ORF">INT43_007469</name>
</gene>
<dbReference type="Gene3D" id="1.10.10.10">
    <property type="entry name" value="Winged helix-like DNA-binding domain superfamily/Winged helix DNA-binding domain"/>
    <property type="match status" value="1"/>
</dbReference>
<evidence type="ECO:0000259" key="12">
    <source>
        <dbReference type="PROSITE" id="PS50135"/>
    </source>
</evidence>
<keyword evidence="3 9" id="KW-0863">Zinc-finger</keyword>
<feature type="domain" description="Myb-like" evidence="11">
    <location>
        <begin position="93"/>
        <end position="136"/>
    </location>
</feature>
<dbReference type="PANTHER" id="PTHR12374">
    <property type="entry name" value="TRANSCRIPTIONAL ADAPTOR 2 ADA2 -RELATED"/>
    <property type="match status" value="1"/>
</dbReference>
<comment type="subcellular location">
    <subcellularLocation>
        <location evidence="1 8">Nucleus</location>
    </subcellularLocation>
</comment>
<feature type="region of interest" description="Disordered" evidence="10">
    <location>
        <begin position="1"/>
        <end position="28"/>
    </location>
</feature>
<evidence type="ECO:0000256" key="1">
    <source>
        <dbReference type="ARBA" id="ARBA00004123"/>
    </source>
</evidence>
<protein>
    <recommendedName>
        <fullName evidence="8">Transcriptional adapter 2</fullName>
    </recommendedName>
</protein>
<evidence type="ECO:0000259" key="14">
    <source>
        <dbReference type="PROSITE" id="PS51293"/>
    </source>
</evidence>
<dbReference type="PROSITE" id="PS51294">
    <property type="entry name" value="HTH_MYB"/>
    <property type="match status" value="1"/>
</dbReference>
<organism evidence="16 17">
    <name type="scientific">Mortierella isabellina</name>
    <name type="common">Filamentous fungus</name>
    <name type="synonym">Umbelopsis isabellina</name>
    <dbReference type="NCBI Taxonomy" id="91625"/>
    <lineage>
        <taxon>Eukaryota</taxon>
        <taxon>Fungi</taxon>
        <taxon>Fungi incertae sedis</taxon>
        <taxon>Mucoromycota</taxon>
        <taxon>Mucoromycotina</taxon>
        <taxon>Umbelopsidomycetes</taxon>
        <taxon>Umbelopsidales</taxon>
        <taxon>Umbelopsidaceae</taxon>
        <taxon>Umbelopsis</taxon>
    </lineage>
</organism>
<proteinExistence type="predicted"/>
<evidence type="ECO:0000256" key="5">
    <source>
        <dbReference type="ARBA" id="ARBA00023015"/>
    </source>
</evidence>
<dbReference type="GO" id="GO:0005634">
    <property type="term" value="C:nucleus"/>
    <property type="evidence" value="ECO:0007669"/>
    <property type="project" value="UniProtKB-SubCell"/>
</dbReference>
<dbReference type="FunFam" id="1.10.10.60:FF:000110">
    <property type="entry name" value="Transcriptional adapter"/>
    <property type="match status" value="1"/>
</dbReference>
<feature type="region of interest" description="Disordered" evidence="10">
    <location>
        <begin position="169"/>
        <end position="189"/>
    </location>
</feature>
<dbReference type="InterPro" id="IPR055141">
    <property type="entry name" value="TADA2A_B-like_dom"/>
</dbReference>
<dbReference type="FunFam" id="3.30.60.90:FF:000008">
    <property type="entry name" value="Transcriptional adapter 2"/>
    <property type="match status" value="1"/>
</dbReference>
<dbReference type="GO" id="GO:0008270">
    <property type="term" value="F:zinc ion binding"/>
    <property type="evidence" value="ECO:0007669"/>
    <property type="project" value="UniProtKB-KW"/>
</dbReference>
<dbReference type="PROSITE" id="PS50135">
    <property type="entry name" value="ZF_ZZ_2"/>
    <property type="match status" value="1"/>
</dbReference>
<accession>A0A8H7PYF7</accession>
<dbReference type="GO" id="GO:0006357">
    <property type="term" value="P:regulation of transcription by RNA polymerase II"/>
    <property type="evidence" value="ECO:0007669"/>
    <property type="project" value="InterPro"/>
</dbReference>
<dbReference type="Pfam" id="PF22941">
    <property type="entry name" value="TADA2A-like_3rd"/>
    <property type="match status" value="1"/>
</dbReference>
<dbReference type="SUPFAM" id="SSF46689">
    <property type="entry name" value="Homeodomain-like"/>
    <property type="match status" value="2"/>
</dbReference>
<evidence type="ECO:0000259" key="13">
    <source>
        <dbReference type="PROSITE" id="PS50934"/>
    </source>
</evidence>
<evidence type="ECO:0000256" key="10">
    <source>
        <dbReference type="SAM" id="MobiDB-lite"/>
    </source>
</evidence>
<evidence type="ECO:0000256" key="3">
    <source>
        <dbReference type="ARBA" id="ARBA00022771"/>
    </source>
</evidence>
<dbReference type="PROSITE" id="PS50090">
    <property type="entry name" value="MYB_LIKE"/>
    <property type="match status" value="1"/>
</dbReference>
<dbReference type="PROSITE" id="PS51293">
    <property type="entry name" value="SANT"/>
    <property type="match status" value="1"/>
</dbReference>
<dbReference type="InterPro" id="IPR041983">
    <property type="entry name" value="ADA2-like_ZZ"/>
</dbReference>
<feature type="region of interest" description="Disordered" evidence="10">
    <location>
        <begin position="366"/>
        <end position="402"/>
    </location>
</feature>
<dbReference type="InterPro" id="IPR009057">
    <property type="entry name" value="Homeodomain-like_sf"/>
</dbReference>
<evidence type="ECO:0000256" key="4">
    <source>
        <dbReference type="ARBA" id="ARBA00022833"/>
    </source>
</evidence>
<dbReference type="InterPro" id="IPR001005">
    <property type="entry name" value="SANT/Myb"/>
</dbReference>
<dbReference type="InterPro" id="IPR007526">
    <property type="entry name" value="SWIRM"/>
</dbReference>
<evidence type="ECO:0000259" key="11">
    <source>
        <dbReference type="PROSITE" id="PS50090"/>
    </source>
</evidence>
<feature type="compositionally biased region" description="Polar residues" evidence="10">
    <location>
        <begin position="366"/>
        <end position="391"/>
    </location>
</feature>
<keyword evidence="2" id="KW-0479">Metal-binding</keyword>
<feature type="domain" description="SWIRM" evidence="13">
    <location>
        <begin position="393"/>
        <end position="488"/>
    </location>
</feature>
<dbReference type="InterPro" id="IPR017930">
    <property type="entry name" value="Myb_dom"/>
</dbReference>
<dbReference type="SMART" id="SM00291">
    <property type="entry name" value="ZnF_ZZ"/>
    <property type="match status" value="1"/>
</dbReference>
<evidence type="ECO:0000313" key="17">
    <source>
        <dbReference type="Proteomes" id="UP000654370"/>
    </source>
</evidence>
<dbReference type="GO" id="GO:0003713">
    <property type="term" value="F:transcription coactivator activity"/>
    <property type="evidence" value="ECO:0007669"/>
    <property type="project" value="InterPro"/>
</dbReference>
<dbReference type="SUPFAM" id="SSF57850">
    <property type="entry name" value="RING/U-box"/>
    <property type="match status" value="1"/>
</dbReference>
<dbReference type="EMBL" id="JAEPQZ010000004">
    <property type="protein sequence ID" value="KAG2182538.1"/>
    <property type="molecule type" value="Genomic_DNA"/>
</dbReference>
<keyword evidence="17" id="KW-1185">Reference proteome</keyword>
<dbReference type="AlphaFoldDB" id="A0A8H7PYF7"/>
<dbReference type="PIRSF" id="PIRSF025024">
    <property type="entry name" value="Transcriptional_adaptor_2"/>
    <property type="match status" value="1"/>
</dbReference>
<dbReference type="InterPro" id="IPR017884">
    <property type="entry name" value="SANT_dom"/>
</dbReference>
<dbReference type="Gene3D" id="1.10.10.60">
    <property type="entry name" value="Homeodomain-like"/>
    <property type="match status" value="1"/>
</dbReference>
<comment type="caution">
    <text evidence="16">The sequence shown here is derived from an EMBL/GenBank/DDBJ whole genome shotgun (WGS) entry which is preliminary data.</text>
</comment>
<dbReference type="InterPro" id="IPR036388">
    <property type="entry name" value="WH-like_DNA-bd_sf"/>
</dbReference>
<dbReference type="GO" id="GO:0070461">
    <property type="term" value="C:SAGA-type complex"/>
    <property type="evidence" value="ECO:0007669"/>
    <property type="project" value="TreeGrafter"/>
</dbReference>
<dbReference type="PANTHER" id="PTHR12374:SF20">
    <property type="entry name" value="TRANSCRIPTIONAL ADAPTER 2-ALPHA"/>
    <property type="match status" value="1"/>
</dbReference>
<dbReference type="Pfam" id="PF25299">
    <property type="entry name" value="ZZ_ADA2"/>
    <property type="match status" value="1"/>
</dbReference>
<dbReference type="InterPro" id="IPR043145">
    <property type="entry name" value="Znf_ZZ_sf"/>
</dbReference>
<dbReference type="PROSITE" id="PS50934">
    <property type="entry name" value="SWIRM"/>
    <property type="match status" value="1"/>
</dbReference>
<feature type="domain" description="SANT" evidence="14">
    <location>
        <begin position="88"/>
        <end position="140"/>
    </location>
</feature>
<dbReference type="CDD" id="cd00167">
    <property type="entry name" value="SANT"/>
    <property type="match status" value="1"/>
</dbReference>
<evidence type="ECO:0000256" key="7">
    <source>
        <dbReference type="ARBA" id="ARBA00023242"/>
    </source>
</evidence>
<name>A0A8H7PYF7_MORIS</name>
<evidence type="ECO:0000256" key="9">
    <source>
        <dbReference type="PROSITE-ProRule" id="PRU00228"/>
    </source>
</evidence>
<dbReference type="OrthoDB" id="270417at2759"/>
<evidence type="ECO:0000256" key="8">
    <source>
        <dbReference type="PIRNR" id="PIRNR025024"/>
    </source>
</evidence>
<evidence type="ECO:0000256" key="6">
    <source>
        <dbReference type="ARBA" id="ARBA00023163"/>
    </source>
</evidence>
<feature type="domain" description="HTH myb-type" evidence="15">
    <location>
        <begin position="93"/>
        <end position="140"/>
    </location>
</feature>
<dbReference type="PROSITE" id="PS01357">
    <property type="entry name" value="ZF_ZZ_1"/>
    <property type="match status" value="1"/>
</dbReference>
<dbReference type="GO" id="GO:0006338">
    <property type="term" value="P:chromatin remodeling"/>
    <property type="evidence" value="ECO:0007669"/>
    <property type="project" value="TreeGrafter"/>
</dbReference>
<dbReference type="InterPro" id="IPR000433">
    <property type="entry name" value="Znf_ZZ"/>
</dbReference>
<feature type="compositionally biased region" description="Polar residues" evidence="10">
    <location>
        <begin position="9"/>
        <end position="22"/>
    </location>
</feature>
<dbReference type="InterPro" id="IPR016827">
    <property type="entry name" value="Ada2/TADA2"/>
</dbReference>
<evidence type="ECO:0000256" key="2">
    <source>
        <dbReference type="ARBA" id="ARBA00022723"/>
    </source>
</evidence>
<dbReference type="GO" id="GO:0003682">
    <property type="term" value="F:chromatin binding"/>
    <property type="evidence" value="ECO:0007669"/>
    <property type="project" value="TreeGrafter"/>
</dbReference>
<evidence type="ECO:0000313" key="16">
    <source>
        <dbReference type="EMBL" id="KAG2182538.1"/>
    </source>
</evidence>
<dbReference type="Proteomes" id="UP000654370">
    <property type="component" value="Unassembled WGS sequence"/>
</dbReference>
<dbReference type="Pfam" id="PF04433">
    <property type="entry name" value="SWIRM"/>
    <property type="match status" value="1"/>
</dbReference>
<keyword evidence="7 8" id="KW-0539">Nucleus</keyword>
<evidence type="ECO:0000259" key="15">
    <source>
        <dbReference type="PROSITE" id="PS51294"/>
    </source>
</evidence>
<dbReference type="Pfam" id="PF00249">
    <property type="entry name" value="Myb_DNA-binding"/>
    <property type="match status" value="1"/>
</dbReference>
<keyword evidence="5 8" id="KW-0805">Transcription regulation</keyword>
<feature type="domain" description="ZZ-type" evidence="12">
    <location>
        <begin position="28"/>
        <end position="86"/>
    </location>
</feature>
<sequence>MTITHRNKPQATAGTTGAPSSGSDDKEPPKYHCDACSTDVTNTVRIRCADSDCPDFDLCVTCFCSGVEPVKHKSWHDYRVVKPHSFPIFAEEWDADEELLLIEGAEKMGMGNWQAIADYVGTKNKEECEKHYLDVYVNSPYWPIPDMSIEFNMSEDEYRQRKRQRLHAMSGRSPAAPARSQKPITSGPTFHEIQGYMPRRYEFETEQENEAETFVKDMVFNEDDTQEEIDLKVMVLDIYNSRLDKRIEKKKFILERGLLDYKKTIAAEKKRTREERELYNRTRVFARLQTSEDYEIFVEGLLKEQRYRDRIVQLQEWRENGITTIKAGEQYERDKIQRTTNLKGLIAREAMLANERNHARNTLRAQLATQSGRESSPASRGSTPKPSSASQVAAGRKPANPLNIKEADGVHLLSEDEQQLCSTLRILPRPYLVIKDTILKEYAKHGYLRRRQARELIKIDVNKTSRIYDFFVESGWIKAFKSADNTSNQPTASIAVN</sequence>
<reference evidence="16" key="1">
    <citation type="submission" date="2020-12" db="EMBL/GenBank/DDBJ databases">
        <title>Metabolic potential, ecology and presence of endohyphal bacteria is reflected in genomic diversity of Mucoromycotina.</title>
        <authorList>
            <person name="Muszewska A."/>
            <person name="Okrasinska A."/>
            <person name="Steczkiewicz K."/>
            <person name="Drgas O."/>
            <person name="Orlowska M."/>
            <person name="Perlinska-Lenart U."/>
            <person name="Aleksandrzak-Piekarczyk T."/>
            <person name="Szatraj K."/>
            <person name="Zielenkiewicz U."/>
            <person name="Pilsyk S."/>
            <person name="Malc E."/>
            <person name="Mieczkowski P."/>
            <person name="Kruszewska J.S."/>
            <person name="Biernat P."/>
            <person name="Pawlowska J."/>
        </authorList>
    </citation>
    <scope>NUCLEOTIDE SEQUENCE</scope>
    <source>
        <strain evidence="16">WA0000067209</strain>
    </source>
</reference>
<dbReference type="CDD" id="cd02335">
    <property type="entry name" value="ZZ_ADA2"/>
    <property type="match status" value="1"/>
</dbReference>
<keyword evidence="4" id="KW-0862">Zinc</keyword>
<dbReference type="SMART" id="SM00717">
    <property type="entry name" value="SANT"/>
    <property type="match status" value="1"/>
</dbReference>
<dbReference type="Gene3D" id="3.30.60.90">
    <property type="match status" value="1"/>
</dbReference>
<dbReference type="FunFam" id="1.10.10.10:FF:000087">
    <property type="entry name" value="Transcriptional adapter 2"/>
    <property type="match status" value="1"/>
</dbReference>